<evidence type="ECO:0000256" key="1">
    <source>
        <dbReference type="SAM" id="MobiDB-lite"/>
    </source>
</evidence>
<dbReference type="RefSeq" id="WP_409545503.1">
    <property type="nucleotide sequence ID" value="NZ_JBKBDD010000018.1"/>
</dbReference>
<sequence length="342" mass="38241">MHAAADIATNGADDLRAAQRAALEAIAEAEADGFRVSDDLSVADTRRVDVFTMAARRTAATEHAEYIQWNAEQLLATDTLIGERLNGKVAELDSITFGAAGGSDKAKIEFVDNQTGDRDARHPDGRERDPDGEYGRRTRDDDFFRRPEGGDSNGSDYLESDWAGRAILDRYLVGGGRDWNIQDNPEWSRYMMNHDGLARQLDGQVRDQAQQSLTEYLSGNHTDRNYATQFHAETQNGESMVGYQYLNGSNQRAGDFQMDGTTHVQPLADGTYRVTVDGVYRFNDIIDPNFDYSTDTWKNRIAEIVTLGQAEPYQIHIGWHAESEFIFDQNGSLVSAKGYPYK</sequence>
<evidence type="ECO:0000313" key="2">
    <source>
        <dbReference type="EMBL" id="MFN6547937.1"/>
    </source>
</evidence>
<proteinExistence type="predicted"/>
<evidence type="ECO:0008006" key="4">
    <source>
        <dbReference type="Google" id="ProtNLM"/>
    </source>
</evidence>
<gene>
    <name evidence="2" type="ORF">ACK4CT_32565</name>
</gene>
<evidence type="ECO:0000313" key="3">
    <source>
        <dbReference type="Proteomes" id="UP001635816"/>
    </source>
</evidence>
<feature type="compositionally biased region" description="Basic and acidic residues" evidence="1">
    <location>
        <begin position="112"/>
        <end position="149"/>
    </location>
</feature>
<dbReference type="Proteomes" id="UP001635816">
    <property type="component" value="Unassembled WGS sequence"/>
</dbReference>
<name>A0ABW9LMN4_9MYCO</name>
<accession>A0ABW9LMN4</accession>
<organism evidence="2 3">
    <name type="scientific">Mycolicibacterium nivoides</name>
    <dbReference type="NCBI Taxonomy" id="2487344"/>
    <lineage>
        <taxon>Bacteria</taxon>
        <taxon>Bacillati</taxon>
        <taxon>Actinomycetota</taxon>
        <taxon>Actinomycetes</taxon>
        <taxon>Mycobacteriales</taxon>
        <taxon>Mycobacteriaceae</taxon>
        <taxon>Mycolicibacterium</taxon>
    </lineage>
</organism>
<dbReference type="EMBL" id="JBKBDD010000018">
    <property type="protein sequence ID" value="MFN6547937.1"/>
    <property type="molecule type" value="Genomic_DNA"/>
</dbReference>
<protein>
    <recommendedName>
        <fullName evidence="4">DUF4226 domain-containing protein</fullName>
    </recommendedName>
</protein>
<comment type="caution">
    <text evidence="2">The sequence shown here is derived from an EMBL/GenBank/DDBJ whole genome shotgun (WGS) entry which is preliminary data.</text>
</comment>
<feature type="region of interest" description="Disordered" evidence="1">
    <location>
        <begin position="112"/>
        <end position="158"/>
    </location>
</feature>
<reference evidence="2 3" key="1">
    <citation type="submission" date="2024-12" db="EMBL/GenBank/DDBJ databases">
        <title>The coexistence of Mycolicibacterium septicum and Mycolicibacterium nivoides in clinical samples.</title>
        <authorList>
            <person name="Wang C."/>
            <person name="Feng Y."/>
            <person name="Zong Z."/>
        </authorList>
    </citation>
    <scope>NUCLEOTIDE SEQUENCE [LARGE SCALE GENOMIC DNA]</scope>
    <source>
        <strain evidence="2 3">120309</strain>
    </source>
</reference>
<keyword evidence="3" id="KW-1185">Reference proteome</keyword>